<evidence type="ECO:0008006" key="4">
    <source>
        <dbReference type="Google" id="ProtNLM"/>
    </source>
</evidence>
<organism evidence="2 3">
    <name type="scientific">Dactylosporangium maewongense</name>
    <dbReference type="NCBI Taxonomy" id="634393"/>
    <lineage>
        <taxon>Bacteria</taxon>
        <taxon>Bacillati</taxon>
        <taxon>Actinomycetota</taxon>
        <taxon>Actinomycetes</taxon>
        <taxon>Micromonosporales</taxon>
        <taxon>Micromonosporaceae</taxon>
        <taxon>Dactylosporangium</taxon>
    </lineage>
</organism>
<dbReference type="EMBL" id="BAAAQD010000011">
    <property type="protein sequence ID" value="GAA1530919.1"/>
    <property type="molecule type" value="Genomic_DNA"/>
</dbReference>
<keyword evidence="3" id="KW-1185">Reference proteome</keyword>
<feature type="transmembrane region" description="Helical" evidence="1">
    <location>
        <begin position="271"/>
        <end position="293"/>
    </location>
</feature>
<keyword evidence="1" id="KW-0812">Transmembrane</keyword>
<keyword evidence="1" id="KW-1133">Transmembrane helix</keyword>
<feature type="transmembrane region" description="Helical" evidence="1">
    <location>
        <begin position="224"/>
        <end position="243"/>
    </location>
</feature>
<protein>
    <recommendedName>
        <fullName evidence="4">ABC transporter permease</fullName>
    </recommendedName>
</protein>
<dbReference type="PANTHER" id="PTHR37305">
    <property type="entry name" value="INTEGRAL MEMBRANE PROTEIN-RELATED"/>
    <property type="match status" value="1"/>
</dbReference>
<evidence type="ECO:0000256" key="1">
    <source>
        <dbReference type="SAM" id="Phobius"/>
    </source>
</evidence>
<comment type="caution">
    <text evidence="2">The sequence shown here is derived from an EMBL/GenBank/DDBJ whole genome shotgun (WGS) entry which is preliminary data.</text>
</comment>
<feature type="transmembrane region" description="Helical" evidence="1">
    <location>
        <begin position="189"/>
        <end position="212"/>
    </location>
</feature>
<dbReference type="PANTHER" id="PTHR37305:SF1">
    <property type="entry name" value="MEMBRANE PROTEIN"/>
    <property type="match status" value="1"/>
</dbReference>
<name>A0ABP4LSW9_9ACTN</name>
<proteinExistence type="predicted"/>
<accession>A0ABP4LSW9</accession>
<reference evidence="3" key="1">
    <citation type="journal article" date="2019" name="Int. J. Syst. Evol. Microbiol.">
        <title>The Global Catalogue of Microorganisms (GCM) 10K type strain sequencing project: providing services to taxonomists for standard genome sequencing and annotation.</title>
        <authorList>
            <consortium name="The Broad Institute Genomics Platform"/>
            <consortium name="The Broad Institute Genome Sequencing Center for Infectious Disease"/>
            <person name="Wu L."/>
            <person name="Ma J."/>
        </authorList>
    </citation>
    <scope>NUCLEOTIDE SEQUENCE [LARGE SCALE GENOMIC DNA]</scope>
    <source>
        <strain evidence="3">JCM 15933</strain>
    </source>
</reference>
<feature type="transmembrane region" description="Helical" evidence="1">
    <location>
        <begin position="54"/>
        <end position="73"/>
    </location>
</feature>
<sequence>MTHTATGRDTATGHNAVAVATHTAGHHERARRPGTLTVLRWEVAKLAAQARARYLLLGCLIVPPVIVAVFTGQQPPSDTIYGRHIHESGLADALLILAFAHQWLLPLLASLVAGDIFANEDGHGTWKTILTRSASRGQIFAAKTLTAAGFNLLALLVLAASTIAGSLLIVGTQPLPGLSGQLIPAGTALPLVAAAWATAIAPLLGFTALALLLSVLSRNPTAGVAAPVVLGFAMQLLSTLGGLDLARRLLLTTGFEAWHGLFTQQRFTGPIVQAGAVAAGWAVVCLLIGYLALRRRDVIGG</sequence>
<feature type="transmembrane region" description="Helical" evidence="1">
    <location>
        <begin position="93"/>
        <end position="118"/>
    </location>
</feature>
<evidence type="ECO:0000313" key="3">
    <source>
        <dbReference type="Proteomes" id="UP001501470"/>
    </source>
</evidence>
<evidence type="ECO:0000313" key="2">
    <source>
        <dbReference type="EMBL" id="GAA1530919.1"/>
    </source>
</evidence>
<dbReference type="RefSeq" id="WP_344505113.1">
    <property type="nucleotide sequence ID" value="NZ_BAAAQD010000011.1"/>
</dbReference>
<feature type="transmembrane region" description="Helical" evidence="1">
    <location>
        <begin position="139"/>
        <end position="169"/>
    </location>
</feature>
<keyword evidence="1" id="KW-0472">Membrane</keyword>
<gene>
    <name evidence="2" type="ORF">GCM10009827_055790</name>
</gene>
<dbReference type="Pfam" id="PF12730">
    <property type="entry name" value="ABC2_membrane_4"/>
    <property type="match status" value="1"/>
</dbReference>
<dbReference type="Proteomes" id="UP001501470">
    <property type="component" value="Unassembled WGS sequence"/>
</dbReference>